<evidence type="ECO:0000256" key="4">
    <source>
        <dbReference type="ARBA" id="ARBA00022702"/>
    </source>
</evidence>
<keyword evidence="5" id="KW-0732">Signal</keyword>
<dbReference type="GO" id="GO:0005576">
    <property type="term" value="C:extracellular region"/>
    <property type="evidence" value="ECO:0007669"/>
    <property type="project" value="UniProtKB-SubCell"/>
</dbReference>
<dbReference type="GeneID" id="111318490"/>
<sequence length="139" mass="15411">MNLEFSDEDVMAIEVNESIEESWKMYFDGATNALGYVLATLIIAFSTLDSCGEHNFSLVPTKSGCQGLMAECMANDEFDMDSNSNRRTLQSTQYISQGALQKNIVPCSRTEVQYCQPREEANPYNRCKAAATLLVAVAE</sequence>
<name>A0A6P6BJ49_DURZI</name>
<dbReference type="GO" id="GO:0009506">
    <property type="term" value="C:plasmodesma"/>
    <property type="evidence" value="ECO:0007669"/>
    <property type="project" value="TreeGrafter"/>
</dbReference>
<dbReference type="OrthoDB" id="1613518at2759"/>
<evidence type="ECO:0000313" key="7">
    <source>
        <dbReference type="Proteomes" id="UP000515121"/>
    </source>
</evidence>
<protein>
    <submittedName>
        <fullName evidence="8">Protein RALF-like 33</fullName>
    </submittedName>
</protein>
<dbReference type="GO" id="GO:0040008">
    <property type="term" value="P:regulation of growth"/>
    <property type="evidence" value="ECO:0007669"/>
    <property type="project" value="UniProtKB-ARBA"/>
</dbReference>
<proteinExistence type="inferred from homology"/>
<dbReference type="Proteomes" id="UP000515121">
    <property type="component" value="Unplaced"/>
</dbReference>
<keyword evidence="4" id="KW-0372">Hormone</keyword>
<keyword evidence="3" id="KW-0964">Secreted</keyword>
<evidence type="ECO:0000256" key="2">
    <source>
        <dbReference type="ARBA" id="ARBA00009178"/>
    </source>
</evidence>
<evidence type="ECO:0000256" key="1">
    <source>
        <dbReference type="ARBA" id="ARBA00004613"/>
    </source>
</evidence>
<evidence type="ECO:0000256" key="6">
    <source>
        <dbReference type="ARBA" id="ARBA00023157"/>
    </source>
</evidence>
<dbReference type="Pfam" id="PF05498">
    <property type="entry name" value="RALF"/>
    <property type="match status" value="1"/>
</dbReference>
<reference evidence="8" key="1">
    <citation type="submission" date="2025-08" db="UniProtKB">
        <authorList>
            <consortium name="RefSeq"/>
        </authorList>
    </citation>
    <scope>IDENTIFICATION</scope>
    <source>
        <tissue evidence="8">Fruit stalk</tissue>
    </source>
</reference>
<dbReference type="RefSeq" id="XP_022777091.1">
    <property type="nucleotide sequence ID" value="XM_022921356.1"/>
</dbReference>
<evidence type="ECO:0000256" key="5">
    <source>
        <dbReference type="ARBA" id="ARBA00022729"/>
    </source>
</evidence>
<keyword evidence="7" id="KW-1185">Reference proteome</keyword>
<dbReference type="PANTHER" id="PTHR33136">
    <property type="entry name" value="RAPID ALKALINIZATION FACTOR-LIKE"/>
    <property type="match status" value="1"/>
</dbReference>
<comment type="similarity">
    <text evidence="2">Belongs to the plant rapid alkalinization factor (RALF) family.</text>
</comment>
<keyword evidence="6" id="KW-1015">Disulfide bond</keyword>
<dbReference type="PANTHER" id="PTHR33136:SF13">
    <property type="entry name" value="OS10G0328900 PROTEIN"/>
    <property type="match status" value="1"/>
</dbReference>
<dbReference type="AlphaFoldDB" id="A0A6P6BJ49"/>
<evidence type="ECO:0000256" key="3">
    <source>
        <dbReference type="ARBA" id="ARBA00022525"/>
    </source>
</evidence>
<accession>A0A6P6BJ49</accession>
<dbReference type="GO" id="GO:0005179">
    <property type="term" value="F:hormone activity"/>
    <property type="evidence" value="ECO:0007669"/>
    <property type="project" value="UniProtKB-KW"/>
</dbReference>
<organism evidence="7 8">
    <name type="scientific">Durio zibethinus</name>
    <name type="common">Durian</name>
    <dbReference type="NCBI Taxonomy" id="66656"/>
    <lineage>
        <taxon>Eukaryota</taxon>
        <taxon>Viridiplantae</taxon>
        <taxon>Streptophyta</taxon>
        <taxon>Embryophyta</taxon>
        <taxon>Tracheophyta</taxon>
        <taxon>Spermatophyta</taxon>
        <taxon>Magnoliopsida</taxon>
        <taxon>eudicotyledons</taxon>
        <taxon>Gunneridae</taxon>
        <taxon>Pentapetalae</taxon>
        <taxon>rosids</taxon>
        <taxon>malvids</taxon>
        <taxon>Malvales</taxon>
        <taxon>Malvaceae</taxon>
        <taxon>Helicteroideae</taxon>
        <taxon>Durio</taxon>
    </lineage>
</organism>
<evidence type="ECO:0000313" key="8">
    <source>
        <dbReference type="RefSeq" id="XP_022777091.1"/>
    </source>
</evidence>
<comment type="subcellular location">
    <subcellularLocation>
        <location evidence="1">Secreted</location>
    </subcellularLocation>
</comment>
<dbReference type="GO" id="GO:0019722">
    <property type="term" value="P:calcium-mediated signaling"/>
    <property type="evidence" value="ECO:0007669"/>
    <property type="project" value="TreeGrafter"/>
</dbReference>
<feature type="non-terminal residue" evidence="8">
    <location>
        <position position="139"/>
    </location>
</feature>
<dbReference type="InterPro" id="IPR008801">
    <property type="entry name" value="RALF"/>
</dbReference>
<gene>
    <name evidence="8" type="primary">LOC111318490</name>
</gene>
<dbReference type="KEGG" id="dzi:111318490"/>